<dbReference type="SMART" id="SM00857">
    <property type="entry name" value="Resolvase"/>
    <property type="match status" value="1"/>
</dbReference>
<feature type="domain" description="Resolvase/invertase-type recombinase catalytic" evidence="7">
    <location>
        <begin position="8"/>
        <end position="141"/>
    </location>
</feature>
<evidence type="ECO:0000256" key="4">
    <source>
        <dbReference type="ARBA" id="ARBA00023172"/>
    </source>
</evidence>
<dbReference type="Proteomes" id="UP000198924">
    <property type="component" value="Unassembled WGS sequence"/>
</dbReference>
<organism evidence="8 9">
    <name type="scientific">Methylophaga sulfidovorans</name>
    <dbReference type="NCBI Taxonomy" id="45496"/>
    <lineage>
        <taxon>Bacteria</taxon>
        <taxon>Pseudomonadati</taxon>
        <taxon>Pseudomonadota</taxon>
        <taxon>Gammaproteobacteria</taxon>
        <taxon>Thiotrichales</taxon>
        <taxon>Piscirickettsiaceae</taxon>
        <taxon>Methylophaga</taxon>
    </lineage>
</organism>
<dbReference type="AlphaFoldDB" id="A0A1I3V192"/>
<evidence type="ECO:0000256" key="1">
    <source>
        <dbReference type="ARBA" id="ARBA00009913"/>
    </source>
</evidence>
<proteinExistence type="inferred from homology"/>
<dbReference type="Gene3D" id="3.40.50.1390">
    <property type="entry name" value="Resolvase, N-terminal catalytic domain"/>
    <property type="match status" value="1"/>
</dbReference>
<dbReference type="PANTHER" id="PTHR30461:SF26">
    <property type="entry name" value="RESOLVASE HOMOLOG YNEB"/>
    <property type="match status" value="1"/>
</dbReference>
<evidence type="ECO:0000313" key="9">
    <source>
        <dbReference type="Proteomes" id="UP000198924"/>
    </source>
</evidence>
<keyword evidence="4" id="KW-0233">DNA recombination</keyword>
<dbReference type="PROSITE" id="PS51736">
    <property type="entry name" value="RECOMBINASES_3"/>
    <property type="match status" value="1"/>
</dbReference>
<dbReference type="GO" id="GO:0003677">
    <property type="term" value="F:DNA binding"/>
    <property type="evidence" value="ECO:0007669"/>
    <property type="project" value="UniProtKB-KW"/>
</dbReference>
<dbReference type="GO" id="GO:0000150">
    <property type="term" value="F:DNA strand exchange activity"/>
    <property type="evidence" value="ECO:0007669"/>
    <property type="project" value="InterPro"/>
</dbReference>
<comment type="similarity">
    <text evidence="1">Belongs to the site-specific recombinase resolvase family.</text>
</comment>
<gene>
    <name evidence="8" type="ORF">SAMN04488079_102163</name>
</gene>
<dbReference type="CDD" id="cd03768">
    <property type="entry name" value="SR_ResInv"/>
    <property type="match status" value="1"/>
</dbReference>
<dbReference type="InterPro" id="IPR006120">
    <property type="entry name" value="Resolvase_HTH_dom"/>
</dbReference>
<dbReference type="InterPro" id="IPR036162">
    <property type="entry name" value="Resolvase-like_N_sf"/>
</dbReference>
<feature type="active site" description="O-(5'-phospho-DNA)-serine intermediate" evidence="5 6">
    <location>
        <position position="16"/>
    </location>
</feature>
<dbReference type="InterPro" id="IPR009057">
    <property type="entry name" value="Homeodomain-like_sf"/>
</dbReference>
<accession>A0A1I3V192</accession>
<dbReference type="Pfam" id="PF02796">
    <property type="entry name" value="HTH_7"/>
    <property type="match status" value="1"/>
</dbReference>
<dbReference type="InterPro" id="IPR050639">
    <property type="entry name" value="SSR_resolvase"/>
</dbReference>
<dbReference type="GO" id="GO:0015074">
    <property type="term" value="P:DNA integration"/>
    <property type="evidence" value="ECO:0007669"/>
    <property type="project" value="UniProtKB-KW"/>
</dbReference>
<dbReference type="EMBL" id="FOSH01000002">
    <property type="protein sequence ID" value="SFJ88106.1"/>
    <property type="molecule type" value="Genomic_DNA"/>
</dbReference>
<dbReference type="InterPro" id="IPR006119">
    <property type="entry name" value="Resolv_N"/>
</dbReference>
<dbReference type="PANTHER" id="PTHR30461">
    <property type="entry name" value="DNA-INVERTASE FROM LAMBDOID PROPHAGE"/>
    <property type="match status" value="1"/>
</dbReference>
<reference evidence="9" key="1">
    <citation type="submission" date="2016-10" db="EMBL/GenBank/DDBJ databases">
        <authorList>
            <person name="Varghese N."/>
            <person name="Submissions S."/>
        </authorList>
    </citation>
    <scope>NUCLEOTIDE SEQUENCE [LARGE SCALE GENOMIC DNA]</scope>
    <source>
        <strain evidence="9">DSM 11578</strain>
    </source>
</reference>
<evidence type="ECO:0000259" key="7">
    <source>
        <dbReference type="PROSITE" id="PS51736"/>
    </source>
</evidence>
<dbReference type="SUPFAM" id="SSF46689">
    <property type="entry name" value="Homeodomain-like"/>
    <property type="match status" value="1"/>
</dbReference>
<protein>
    <submittedName>
        <fullName evidence="8">Site-specific DNA recombinase</fullName>
    </submittedName>
</protein>
<evidence type="ECO:0000313" key="8">
    <source>
        <dbReference type="EMBL" id="SFJ88106.1"/>
    </source>
</evidence>
<evidence type="ECO:0000256" key="2">
    <source>
        <dbReference type="ARBA" id="ARBA00022908"/>
    </source>
</evidence>
<dbReference type="PROSITE" id="PS00397">
    <property type="entry name" value="RECOMBINASES_1"/>
    <property type="match status" value="1"/>
</dbReference>
<sequence>MNTGEGMKRIGYIRVSTVDQNSERQLDGVELDELFEDKCSGKDTNRPQLQALLKYVRKGDEVHVHDISRMARNLEDLISLVKLLNGKGVSIKFHKESLTFTGEQNAMQELLLGVLGAVYQFERSMLLERQREGIQKAKEAGKYKGRPQQVDREKIQELLAGGTSIRKTAAQLGVSVSTVQRVKVQV</sequence>
<dbReference type="InterPro" id="IPR006118">
    <property type="entry name" value="Recombinase_CS"/>
</dbReference>
<keyword evidence="3" id="KW-0238">DNA-binding</keyword>
<evidence type="ECO:0000256" key="6">
    <source>
        <dbReference type="PROSITE-ProRule" id="PRU10137"/>
    </source>
</evidence>
<dbReference type="SUPFAM" id="SSF53041">
    <property type="entry name" value="Resolvase-like"/>
    <property type="match status" value="1"/>
</dbReference>
<keyword evidence="9" id="KW-1185">Reference proteome</keyword>
<name>A0A1I3V192_9GAMM</name>
<dbReference type="Gene3D" id="1.10.10.60">
    <property type="entry name" value="Homeodomain-like"/>
    <property type="match status" value="1"/>
</dbReference>
<dbReference type="Pfam" id="PF00239">
    <property type="entry name" value="Resolvase"/>
    <property type="match status" value="1"/>
</dbReference>
<keyword evidence="2" id="KW-0229">DNA integration</keyword>
<evidence type="ECO:0000256" key="3">
    <source>
        <dbReference type="ARBA" id="ARBA00023125"/>
    </source>
</evidence>
<evidence type="ECO:0000256" key="5">
    <source>
        <dbReference type="PIRSR" id="PIRSR606118-50"/>
    </source>
</evidence>